<dbReference type="GeneID" id="117576857"/>
<feature type="region of interest" description="Disordered" evidence="4">
    <location>
        <begin position="911"/>
        <end position="1016"/>
    </location>
</feature>
<dbReference type="InterPro" id="IPR019819">
    <property type="entry name" value="Carboxylesterase_B_CS"/>
</dbReference>
<feature type="compositionally biased region" description="Low complexity" evidence="4">
    <location>
        <begin position="1175"/>
        <end position="1198"/>
    </location>
</feature>
<keyword evidence="5" id="KW-1133">Transmembrane helix</keyword>
<evidence type="ECO:0000256" key="2">
    <source>
        <dbReference type="ARBA" id="ARBA00022729"/>
    </source>
</evidence>
<dbReference type="InterPro" id="IPR051093">
    <property type="entry name" value="Neuroligin/BSAL"/>
</dbReference>
<dbReference type="RefSeq" id="XP_034117848.2">
    <property type="nucleotide sequence ID" value="XM_034261957.2"/>
</dbReference>
<dbReference type="Gene3D" id="3.40.50.1820">
    <property type="entry name" value="alpha/beta hydrolase"/>
    <property type="match status" value="1"/>
</dbReference>
<feature type="compositionally biased region" description="Polar residues" evidence="4">
    <location>
        <begin position="1153"/>
        <end position="1162"/>
    </location>
</feature>
<gene>
    <name evidence="9 10" type="primary">LOC117576857</name>
</gene>
<feature type="compositionally biased region" description="Low complexity" evidence="4">
    <location>
        <begin position="1252"/>
        <end position="1268"/>
    </location>
</feature>
<evidence type="ECO:0000256" key="4">
    <source>
        <dbReference type="SAM" id="MobiDB-lite"/>
    </source>
</evidence>
<dbReference type="Proteomes" id="UP000515160">
    <property type="component" value="Chromosome 2R"/>
</dbReference>
<evidence type="ECO:0000313" key="10">
    <source>
        <dbReference type="RefSeq" id="XP_034117848.2"/>
    </source>
</evidence>
<dbReference type="Pfam" id="PF00135">
    <property type="entry name" value="COesterase"/>
    <property type="match status" value="2"/>
</dbReference>
<dbReference type="InterPro" id="IPR002018">
    <property type="entry name" value="CarbesteraseB"/>
</dbReference>
<dbReference type="PROSITE" id="PS00941">
    <property type="entry name" value="CARBOXYLESTERASE_B_2"/>
    <property type="match status" value="1"/>
</dbReference>
<evidence type="ECO:0000256" key="1">
    <source>
        <dbReference type="ARBA" id="ARBA00005964"/>
    </source>
</evidence>
<name>A0A6P8XWQ7_DROAB</name>
<dbReference type="SUPFAM" id="SSF53474">
    <property type="entry name" value="alpha/beta-Hydrolases"/>
    <property type="match status" value="1"/>
</dbReference>
<dbReference type="InterPro" id="IPR029058">
    <property type="entry name" value="AB_hydrolase_fold"/>
</dbReference>
<dbReference type="AlphaFoldDB" id="A0A6P8XWQ7"/>
<dbReference type="PANTHER" id="PTHR43903">
    <property type="entry name" value="NEUROLIGIN"/>
    <property type="match status" value="1"/>
</dbReference>
<feature type="compositionally biased region" description="Polar residues" evidence="4">
    <location>
        <begin position="957"/>
        <end position="966"/>
    </location>
</feature>
<evidence type="ECO:0000256" key="5">
    <source>
        <dbReference type="SAM" id="Phobius"/>
    </source>
</evidence>
<feature type="region of interest" description="Disordered" evidence="4">
    <location>
        <begin position="370"/>
        <end position="392"/>
    </location>
</feature>
<evidence type="ECO:0000256" key="6">
    <source>
        <dbReference type="SAM" id="SignalP"/>
    </source>
</evidence>
<evidence type="ECO:0000313" key="8">
    <source>
        <dbReference type="Proteomes" id="UP000515160"/>
    </source>
</evidence>
<feature type="compositionally biased region" description="Low complexity" evidence="4">
    <location>
        <begin position="1210"/>
        <end position="1226"/>
    </location>
</feature>
<accession>A0A6P8XWQ7</accession>
<sequence>MWRCRHQLKLRVLLWACLLGWLGIASASTKDLYSGARLGHRIVQTRYGRLHGLILPLDNFRFLRSVEVFLGVPYATPPTKQNRFSPTRAPAPWEGIRISDTYSPVCPQRLPNIQNETAALEKMPKGRLEYLKRLLPFLENQSEDCLYLNIFSPVNAGANEKKLPVIVFIHGESFEWSSGNPYDGSVLASYGEVVVVTLNYRLGILGFLNANPSPHVHARVANYGLMDQMAALHWIQQNIQKFGGDPNVVTLAGHGTGAACINYLMTSPTMVRGLFHRAILMSGSAYSSWALVDDPVLFAIKLAKEVNCTIPEDLNRHHEQIVDCLREVPLEDLYGADIQAPNFLTSFGPSVDGVVIRPGHSNLDIDDLMTRNSKRSSDGSQSAGGNGGGSGSGSAFSSSSGYFGGSASTANMGGHYDVLFGVVTGESIWRFSAHDIQNGFEGERRDKIIRTYVRNAYNYHLNEIFYTIVNEYTDWDRTSQHPINTRDTAVAALSDAQFVAPIVRAGDILAAQSPPPVSSSTPSGAGNVAASTLAATTQPSGRCYFYVFDYQTKDGDYPQRMGTVHGEDLPYIFGAPLVDGFSHFPQNYTKSETALSEAVMIYWTNFARTGNPNEHHRQDSVLPVSKERNRFRSITWENYDPLHQKYLEIGMKPRIKNHFRAHQLSIWLRLIPELHRAGMEDVIARHNLFRNHDDMELYEGPVKPDPFGLSAAGTTTTSSSSSSSPSSRLLFIDEQMMVKKGRVLNASAYLNGILGVSTVEPNNMYTTCIPIGGNYTGNGGGVFAPTTLANASTDTLASGFEAAGYAAYSTALSVTIAIGCSLLILNVLIFAGVYYQRDKTRLEVKTLQKQYQQRGMHQQVPYPPEPIKHAHYHMGHSQSSNVIVDVESHGQDTAGQAAMLLQAAAAAAAAANEASKPPPPHICANTGMQLTSQQQQQQQQQQSTSQQDGTKMVDNLANVTYSTSSKQQQQQQQHQQHQQHQQQQQQREHMQIKSMSVAGGTQTFGRGGGNAGSNSGANVPGTAVGVGVGVGGGGASVVVSGNSVSYNPGLMTLPKASQLHHAATLNYARNTAALNLAGGGTALVDSRGNVLLTSTATGGNSNVVGGGGGGGDCMTLPRNLNLAAAGRHNPTTELQQYQQQQQQQQQQAGKHQGNGSVLTGMQTHHIRGPRPPLRTASSTTTTTSSNSNSNSSSNANNNPGAVVLLDQTPSGGSSSSGVSSAPSSSKGHIHAHAHGHMVHGHGESLGMSSTTAASQHQQQQQQQVPQAAIDEMRV</sequence>
<feature type="compositionally biased region" description="Gly residues" evidence="4">
    <location>
        <begin position="382"/>
        <end position="392"/>
    </location>
</feature>
<reference evidence="9 10" key="1">
    <citation type="submission" date="2025-04" db="UniProtKB">
        <authorList>
            <consortium name="RefSeq"/>
        </authorList>
    </citation>
    <scope>IDENTIFICATION</scope>
    <source>
        <strain evidence="9 10">15112-1751.03</strain>
        <tissue evidence="9 10">Whole Adult</tissue>
    </source>
</reference>
<feature type="compositionally biased region" description="Low complexity" evidence="4">
    <location>
        <begin position="931"/>
        <end position="947"/>
    </location>
</feature>
<keyword evidence="8" id="KW-1185">Reference proteome</keyword>
<feature type="transmembrane region" description="Helical" evidence="5">
    <location>
        <begin position="811"/>
        <end position="835"/>
    </location>
</feature>
<comment type="similarity">
    <text evidence="1">Belongs to the type-B carboxylesterase/lipase family.</text>
</comment>
<evidence type="ECO:0000313" key="9">
    <source>
        <dbReference type="RefSeq" id="XP_034117843.2"/>
    </source>
</evidence>
<organism evidence="8 9">
    <name type="scientific">Drosophila albomicans</name>
    <name type="common">Fruit fly</name>
    <dbReference type="NCBI Taxonomy" id="7291"/>
    <lineage>
        <taxon>Eukaryota</taxon>
        <taxon>Metazoa</taxon>
        <taxon>Ecdysozoa</taxon>
        <taxon>Arthropoda</taxon>
        <taxon>Hexapoda</taxon>
        <taxon>Insecta</taxon>
        <taxon>Pterygota</taxon>
        <taxon>Neoptera</taxon>
        <taxon>Endopterygota</taxon>
        <taxon>Diptera</taxon>
        <taxon>Brachycera</taxon>
        <taxon>Muscomorpha</taxon>
        <taxon>Ephydroidea</taxon>
        <taxon>Drosophilidae</taxon>
        <taxon>Drosophila</taxon>
    </lineage>
</organism>
<feature type="region of interest" description="Disordered" evidence="4">
    <location>
        <begin position="1131"/>
        <end position="1274"/>
    </location>
</feature>
<feature type="signal peptide" evidence="6">
    <location>
        <begin position="1"/>
        <end position="27"/>
    </location>
</feature>
<evidence type="ECO:0000259" key="7">
    <source>
        <dbReference type="Pfam" id="PF00135"/>
    </source>
</evidence>
<dbReference type="OrthoDB" id="3200163at2759"/>
<feature type="chain" id="PRO_5044654751" evidence="6">
    <location>
        <begin position="28"/>
        <end position="1274"/>
    </location>
</feature>
<keyword evidence="5" id="KW-0812">Transmembrane</keyword>
<protein>
    <submittedName>
        <fullName evidence="9 10">Neuroligin-1 isoform X1</fullName>
    </submittedName>
</protein>
<keyword evidence="5" id="KW-0472">Membrane</keyword>
<feature type="compositionally biased region" description="Low complexity" evidence="4">
    <location>
        <begin position="967"/>
        <end position="985"/>
    </location>
</feature>
<feature type="compositionally biased region" description="Basic residues" evidence="4">
    <location>
        <begin position="1227"/>
        <end position="1239"/>
    </location>
</feature>
<feature type="compositionally biased region" description="Low complexity" evidence="4">
    <location>
        <begin position="1135"/>
        <end position="1147"/>
    </location>
</feature>
<keyword evidence="2 6" id="KW-0732">Signal</keyword>
<proteinExistence type="inferred from homology"/>
<feature type="domain" description="Carboxylesterase type B" evidence="7">
    <location>
        <begin position="41"/>
        <end position="357"/>
    </location>
</feature>
<feature type="domain" description="Carboxylesterase type B" evidence="7">
    <location>
        <begin position="414"/>
        <end position="667"/>
    </location>
</feature>
<dbReference type="RefSeq" id="XP_034117843.2">
    <property type="nucleotide sequence ID" value="XM_034261952.2"/>
</dbReference>
<evidence type="ECO:0000256" key="3">
    <source>
        <dbReference type="ARBA" id="ARBA00023180"/>
    </source>
</evidence>
<keyword evidence="3" id="KW-0325">Glycoprotein</keyword>